<evidence type="ECO:0000313" key="4">
    <source>
        <dbReference type="Proteomes" id="UP000215086"/>
    </source>
</evidence>
<dbReference type="EMBL" id="CP018477">
    <property type="protein sequence ID" value="ASV73152.1"/>
    <property type="molecule type" value="Genomic_DNA"/>
</dbReference>
<feature type="transmembrane region" description="Helical" evidence="2">
    <location>
        <begin position="96"/>
        <end position="119"/>
    </location>
</feature>
<keyword evidence="2" id="KW-1133">Transmembrane helix</keyword>
<evidence type="ECO:0000313" key="3">
    <source>
        <dbReference type="EMBL" id="ASV73152.1"/>
    </source>
</evidence>
<feature type="transmembrane region" description="Helical" evidence="2">
    <location>
        <begin position="63"/>
        <end position="84"/>
    </location>
</feature>
<reference evidence="3 4" key="1">
    <citation type="journal article" name="Front. Microbiol.">
        <title>Sugar Metabolism of the First Thermophilic Planctomycete Thermogutta terrifontis: Comparative Genomic and Transcriptomic Approaches.</title>
        <authorList>
            <person name="Elcheninov A.G."/>
            <person name="Menzel P."/>
            <person name="Gudbergsdottir S.R."/>
            <person name="Slesarev A.I."/>
            <person name="Kadnikov V.V."/>
            <person name="Krogh A."/>
            <person name="Bonch-Osmolovskaya E.A."/>
            <person name="Peng X."/>
            <person name="Kublanov I.V."/>
        </authorList>
    </citation>
    <scope>NUCLEOTIDE SEQUENCE [LARGE SCALE GENOMIC DNA]</scope>
    <source>
        <strain evidence="3 4">R1</strain>
    </source>
</reference>
<evidence type="ECO:0000256" key="2">
    <source>
        <dbReference type="SAM" id="Phobius"/>
    </source>
</evidence>
<keyword evidence="2" id="KW-0472">Membrane</keyword>
<keyword evidence="2" id="KW-0812">Transmembrane</keyword>
<organism evidence="3 4">
    <name type="scientific">Thermogutta terrifontis</name>
    <dbReference type="NCBI Taxonomy" id="1331910"/>
    <lineage>
        <taxon>Bacteria</taxon>
        <taxon>Pseudomonadati</taxon>
        <taxon>Planctomycetota</taxon>
        <taxon>Planctomycetia</taxon>
        <taxon>Pirellulales</taxon>
        <taxon>Thermoguttaceae</taxon>
        <taxon>Thermogutta</taxon>
    </lineage>
</organism>
<dbReference type="AlphaFoldDB" id="A0A286RB14"/>
<evidence type="ECO:0000256" key="1">
    <source>
        <dbReference type="SAM" id="MobiDB-lite"/>
    </source>
</evidence>
<keyword evidence="4" id="KW-1185">Reference proteome</keyword>
<dbReference type="KEGG" id="ttf:THTE_0550"/>
<feature type="region of interest" description="Disordered" evidence="1">
    <location>
        <begin position="184"/>
        <end position="253"/>
    </location>
</feature>
<proteinExistence type="predicted"/>
<dbReference type="Proteomes" id="UP000215086">
    <property type="component" value="Chromosome"/>
</dbReference>
<name>A0A286RB14_9BACT</name>
<accession>A0A286RB14</accession>
<feature type="transmembrane region" description="Helical" evidence="2">
    <location>
        <begin position="154"/>
        <end position="176"/>
    </location>
</feature>
<protein>
    <submittedName>
        <fullName evidence="3">Uncharacterized protein</fullName>
    </submittedName>
</protein>
<sequence>MTGLTGGDWTLHRDLARRGSPWVRRPATNAQWMALGVAVVCFFIPAIFVTLMGEGATPVEKVMAGLLLVPAGAVNAVIGAYLTSKLLALAVRSEDYTFIILGTLVFAVLAIAYVMFLSVPERPEEPPFPPRPMFREPEPSPSSEKAVSALMRSIAGLMLCGANLGAIVSALSVVVIRSTVRPNPVASRESIPSRDWQSQGEIPPEGLAAPVADPSSSYQPPPPPFMQTPQRVGQSMSEAVFTGSPPGTEVPATSMTANVDRREIEASSVLREAIRKLNSGQREEGTGLLQNVVSQYPGTKAARTAQAYLAKLGRG</sequence>
<feature type="transmembrane region" description="Helical" evidence="2">
    <location>
        <begin position="32"/>
        <end position="51"/>
    </location>
</feature>
<gene>
    <name evidence="3" type="ORF">THTE_0550</name>
</gene>